<sequence length="108" mass="11857">MFNITVTEDNLDFMWYSFDGGVSTYAITNNNVFNQTAWIELSEGEVTITFYARDIAGNEATEEVSVIKTVPIGLDPGVIITIVIVSIVGGVAVITVVYIFMKKRATPE</sequence>
<reference evidence="2" key="1">
    <citation type="journal article" date="2014" name="Front. Microbiol.">
        <title>High frequency of phylogenetically diverse reductive dehalogenase-homologous genes in deep subseafloor sedimentary metagenomes.</title>
        <authorList>
            <person name="Kawai M."/>
            <person name="Futagami T."/>
            <person name="Toyoda A."/>
            <person name="Takaki Y."/>
            <person name="Nishi S."/>
            <person name="Hori S."/>
            <person name="Arai W."/>
            <person name="Tsubouchi T."/>
            <person name="Morono Y."/>
            <person name="Uchiyama I."/>
            <person name="Ito T."/>
            <person name="Fujiyama A."/>
            <person name="Inagaki F."/>
            <person name="Takami H."/>
        </authorList>
    </citation>
    <scope>NUCLEOTIDE SEQUENCE</scope>
    <source>
        <strain evidence="2">Expedition CK06-06</strain>
    </source>
</reference>
<dbReference type="AlphaFoldDB" id="X1G1J7"/>
<proteinExistence type="predicted"/>
<dbReference type="EMBL" id="BARU01019304">
    <property type="protein sequence ID" value="GAH51112.1"/>
    <property type="molecule type" value="Genomic_DNA"/>
</dbReference>
<name>X1G1J7_9ZZZZ</name>
<comment type="caution">
    <text evidence="2">The sequence shown here is derived from an EMBL/GenBank/DDBJ whole genome shotgun (WGS) entry which is preliminary data.</text>
</comment>
<keyword evidence="1" id="KW-0812">Transmembrane</keyword>
<protein>
    <submittedName>
        <fullName evidence="2">Uncharacterized protein</fullName>
    </submittedName>
</protein>
<gene>
    <name evidence="2" type="ORF">S03H2_31799</name>
</gene>
<organism evidence="2">
    <name type="scientific">marine sediment metagenome</name>
    <dbReference type="NCBI Taxonomy" id="412755"/>
    <lineage>
        <taxon>unclassified sequences</taxon>
        <taxon>metagenomes</taxon>
        <taxon>ecological metagenomes</taxon>
    </lineage>
</organism>
<accession>X1G1J7</accession>
<evidence type="ECO:0000313" key="2">
    <source>
        <dbReference type="EMBL" id="GAH51112.1"/>
    </source>
</evidence>
<keyword evidence="1" id="KW-0472">Membrane</keyword>
<keyword evidence="1" id="KW-1133">Transmembrane helix</keyword>
<evidence type="ECO:0000256" key="1">
    <source>
        <dbReference type="SAM" id="Phobius"/>
    </source>
</evidence>
<feature type="transmembrane region" description="Helical" evidence="1">
    <location>
        <begin position="78"/>
        <end position="101"/>
    </location>
</feature>